<feature type="region of interest" description="Disordered" evidence="1">
    <location>
        <begin position="40"/>
        <end position="65"/>
    </location>
</feature>
<keyword evidence="3" id="KW-1185">Reference proteome</keyword>
<proteinExistence type="predicted"/>
<name>A0A8H5KKY0_GIBSU</name>
<feature type="compositionally biased region" description="Basic residues" evidence="1">
    <location>
        <begin position="56"/>
        <end position="65"/>
    </location>
</feature>
<dbReference type="AlphaFoldDB" id="A0A8H5KKY0"/>
<comment type="caution">
    <text evidence="2">The sequence shown here is derived from an EMBL/GenBank/DDBJ whole genome shotgun (WGS) entry which is preliminary data.</text>
</comment>
<evidence type="ECO:0000256" key="1">
    <source>
        <dbReference type="SAM" id="MobiDB-lite"/>
    </source>
</evidence>
<dbReference type="EMBL" id="JAAOAV010000480">
    <property type="protein sequence ID" value="KAF5574638.1"/>
    <property type="molecule type" value="Genomic_DNA"/>
</dbReference>
<reference evidence="2 3" key="1">
    <citation type="submission" date="2020-05" db="EMBL/GenBank/DDBJ databases">
        <title>Identification and distribution of gene clusters putatively required for synthesis of sphingolipid metabolism inhibitors in phylogenetically diverse species of the filamentous fungus Fusarium.</title>
        <authorList>
            <person name="Kim H.-S."/>
            <person name="Busman M."/>
            <person name="Brown D.W."/>
            <person name="Divon H."/>
            <person name="Uhlig S."/>
            <person name="Proctor R.H."/>
        </authorList>
    </citation>
    <scope>NUCLEOTIDE SEQUENCE [LARGE SCALE GENOMIC DNA]</scope>
    <source>
        <strain evidence="2 3">NRRL 66333</strain>
    </source>
</reference>
<evidence type="ECO:0000313" key="3">
    <source>
        <dbReference type="Proteomes" id="UP000547976"/>
    </source>
</evidence>
<protein>
    <submittedName>
        <fullName evidence="2">Uncharacterized protein</fullName>
    </submittedName>
</protein>
<dbReference type="RefSeq" id="XP_036530513.1">
    <property type="nucleotide sequence ID" value="XM_036678978.1"/>
</dbReference>
<sequence length="120" mass="13749">MINDKPPPSSRGTCEVKDLVYVEWLKDDHVRDNRSPHFEISRSRLSPSCPSQFPRYPKKPKPITRRKKHHIMHLLAVKQGGALSHSSPGVIRYVWTHIQTFHASHSSMLLGMTAAYKVKP</sequence>
<dbReference type="Proteomes" id="UP000547976">
    <property type="component" value="Unassembled WGS sequence"/>
</dbReference>
<evidence type="ECO:0000313" key="2">
    <source>
        <dbReference type="EMBL" id="KAF5574638.1"/>
    </source>
</evidence>
<gene>
    <name evidence="2" type="ORF">FSUBG_14027</name>
</gene>
<dbReference type="GeneID" id="59313696"/>
<organism evidence="2 3">
    <name type="scientific">Gibberella subglutinans</name>
    <name type="common">Fusarium subglutinans</name>
    <dbReference type="NCBI Taxonomy" id="42677"/>
    <lineage>
        <taxon>Eukaryota</taxon>
        <taxon>Fungi</taxon>
        <taxon>Dikarya</taxon>
        <taxon>Ascomycota</taxon>
        <taxon>Pezizomycotina</taxon>
        <taxon>Sordariomycetes</taxon>
        <taxon>Hypocreomycetidae</taxon>
        <taxon>Hypocreales</taxon>
        <taxon>Nectriaceae</taxon>
        <taxon>Fusarium</taxon>
        <taxon>Fusarium fujikuroi species complex</taxon>
    </lineage>
</organism>
<accession>A0A8H5KKY0</accession>